<feature type="compositionally biased region" description="Basic and acidic residues" evidence="1">
    <location>
        <begin position="15"/>
        <end position="35"/>
    </location>
</feature>
<proteinExistence type="predicted"/>
<feature type="region of interest" description="Disordered" evidence="1">
    <location>
        <begin position="348"/>
        <end position="375"/>
    </location>
</feature>
<evidence type="ECO:0008006" key="4">
    <source>
        <dbReference type="Google" id="ProtNLM"/>
    </source>
</evidence>
<dbReference type="OrthoDB" id="2159131at2759"/>
<feature type="compositionally biased region" description="Basic and acidic residues" evidence="1">
    <location>
        <begin position="265"/>
        <end position="280"/>
    </location>
</feature>
<comment type="caution">
    <text evidence="2">The sequence shown here is derived from an EMBL/GenBank/DDBJ whole genome shotgun (WGS) entry which is preliminary data.</text>
</comment>
<feature type="region of interest" description="Disordered" evidence="1">
    <location>
        <begin position="1"/>
        <end position="35"/>
    </location>
</feature>
<dbReference type="RefSeq" id="XP_028477610.1">
    <property type="nucleotide sequence ID" value="XM_028621158.1"/>
</dbReference>
<feature type="compositionally biased region" description="Basic and acidic residues" evidence="1">
    <location>
        <begin position="177"/>
        <end position="189"/>
    </location>
</feature>
<dbReference type="AlphaFoldDB" id="A0A427XZC4"/>
<dbReference type="InterPro" id="IPR039875">
    <property type="entry name" value="LENG1-like"/>
</dbReference>
<feature type="compositionally biased region" description="Basic and acidic residues" evidence="1">
    <location>
        <begin position="196"/>
        <end position="236"/>
    </location>
</feature>
<evidence type="ECO:0000256" key="1">
    <source>
        <dbReference type="SAM" id="MobiDB-lite"/>
    </source>
</evidence>
<accession>A0A427XZC4</accession>
<feature type="compositionally biased region" description="Low complexity" evidence="1">
    <location>
        <begin position="71"/>
        <end position="87"/>
    </location>
</feature>
<evidence type="ECO:0000313" key="2">
    <source>
        <dbReference type="EMBL" id="RSH84162.1"/>
    </source>
</evidence>
<reference evidence="2 3" key="1">
    <citation type="submission" date="2018-11" db="EMBL/GenBank/DDBJ databases">
        <title>Genome sequence of Apiotrichum porosum DSM 27194.</title>
        <authorList>
            <person name="Aliyu H."/>
            <person name="Gorte O."/>
            <person name="Ochsenreither K."/>
        </authorList>
    </citation>
    <scope>NUCLEOTIDE SEQUENCE [LARGE SCALE GENOMIC DNA]</scope>
    <source>
        <strain evidence="2 3">DSM 27194</strain>
    </source>
</reference>
<evidence type="ECO:0000313" key="3">
    <source>
        <dbReference type="Proteomes" id="UP000279236"/>
    </source>
</evidence>
<gene>
    <name evidence="2" type="ORF">EHS24_005667</name>
</gene>
<name>A0A427XZC4_9TREE</name>
<keyword evidence="3" id="KW-1185">Reference proteome</keyword>
<dbReference type="GeneID" id="39590210"/>
<feature type="region of interest" description="Disordered" evidence="1">
    <location>
        <begin position="68"/>
        <end position="148"/>
    </location>
</feature>
<feature type="region of interest" description="Disordered" evidence="1">
    <location>
        <begin position="161"/>
        <end position="298"/>
    </location>
</feature>
<dbReference type="EMBL" id="RSCE01000003">
    <property type="protein sequence ID" value="RSH84162.1"/>
    <property type="molecule type" value="Genomic_DNA"/>
</dbReference>
<dbReference type="Proteomes" id="UP000279236">
    <property type="component" value="Unassembled WGS sequence"/>
</dbReference>
<organism evidence="2 3">
    <name type="scientific">Apiotrichum porosum</name>
    <dbReference type="NCBI Taxonomy" id="105984"/>
    <lineage>
        <taxon>Eukaryota</taxon>
        <taxon>Fungi</taxon>
        <taxon>Dikarya</taxon>
        <taxon>Basidiomycota</taxon>
        <taxon>Agaricomycotina</taxon>
        <taxon>Tremellomycetes</taxon>
        <taxon>Trichosporonales</taxon>
        <taxon>Trichosporonaceae</taxon>
        <taxon>Apiotrichum</taxon>
    </lineage>
</organism>
<protein>
    <recommendedName>
        <fullName evidence="4">CBF1-interacting co-repressor CIR N-terminal domain-containing protein</fullName>
    </recommendedName>
</protein>
<dbReference type="STRING" id="105984.A0A427XZC4"/>
<feature type="compositionally biased region" description="Basic and acidic residues" evidence="1">
    <location>
        <begin position="88"/>
        <end position="147"/>
    </location>
</feature>
<dbReference type="PANTHER" id="PTHR22093">
    <property type="entry name" value="LEUKOCYTE RECEPTOR CLUSTER LRC MEMBER 1"/>
    <property type="match status" value="1"/>
</dbReference>
<dbReference type="PANTHER" id="PTHR22093:SF0">
    <property type="entry name" value="LEUKOCYTE RECEPTOR CLUSTER MEMBER 1"/>
    <property type="match status" value="1"/>
</dbReference>
<sequence>MPRLQLLPHKSYHPYNEKNKQRVREDEAKARAEELEREQKAIDAVGTHLGGFLLTQQESEARLNVLRRRAGSPQASAPSSSFSGESSLLERHRQEKHREEKKERKQKARLDFDWPSEKKVKVRDSERGHERRERDDEEGSGRQERTIDFQTAGHLNFWADLESGKGAPVPAPPTAADLERRKAEQEADKFTVYLSRPDRETKPWYSDRDLKRVEDKETGERAEARRARNKWDRHDPLTSINRALATKQPPPTASTRPSRPSGGQSERERALALLAKRDAAAGRPSRAGWETPDASWSDDFERRQGNASQRFSAGGTGVSACGVDLSTRRIGDESGDEVWIKQHSMPAINETGRPPVRYSHGRVPVSDDRSASQLAMNEEQSGMLEPDYEGHWVTCVCKVLSITRTQCLGTG</sequence>